<dbReference type="PANTHER" id="PTHR43777:SF1">
    <property type="entry name" value="MOLYBDENUM COFACTOR CYTIDYLYLTRANSFERASE"/>
    <property type="match status" value="1"/>
</dbReference>
<dbReference type="PANTHER" id="PTHR43777">
    <property type="entry name" value="MOLYBDENUM COFACTOR CYTIDYLYLTRANSFERASE"/>
    <property type="match status" value="1"/>
</dbReference>
<comment type="caution">
    <text evidence="2">The sequence shown here is derived from an EMBL/GenBank/DDBJ whole genome shotgun (WGS) entry which is preliminary data.</text>
</comment>
<reference evidence="2 3" key="1">
    <citation type="submission" date="2017-05" db="EMBL/GenBank/DDBJ databases">
        <title>Vagococcus spp. assemblies.</title>
        <authorList>
            <person name="Gulvik C.A."/>
        </authorList>
    </citation>
    <scope>NUCLEOTIDE SEQUENCE [LARGE SCALE GENOMIC DNA]</scope>
    <source>
        <strain evidence="2 3">CCUG 51432</strain>
    </source>
</reference>
<accession>A0A430AN70</accession>
<evidence type="ECO:0000259" key="1">
    <source>
        <dbReference type="Pfam" id="PF12804"/>
    </source>
</evidence>
<organism evidence="2 3">
    <name type="scientific">Vagococcus elongatus</name>
    <dbReference type="NCBI Taxonomy" id="180344"/>
    <lineage>
        <taxon>Bacteria</taxon>
        <taxon>Bacillati</taxon>
        <taxon>Bacillota</taxon>
        <taxon>Bacilli</taxon>
        <taxon>Lactobacillales</taxon>
        <taxon>Enterococcaceae</taxon>
        <taxon>Vagococcus</taxon>
    </lineage>
</organism>
<dbReference type="Pfam" id="PF12804">
    <property type="entry name" value="NTP_transf_3"/>
    <property type="match status" value="1"/>
</dbReference>
<gene>
    <name evidence="2" type="ORF">CBF29_11620</name>
</gene>
<proteinExistence type="predicted"/>
<dbReference type="EMBL" id="NGKA01000022">
    <property type="protein sequence ID" value="RSU09374.1"/>
    <property type="molecule type" value="Genomic_DNA"/>
</dbReference>
<dbReference type="InterPro" id="IPR029044">
    <property type="entry name" value="Nucleotide-diphossugar_trans"/>
</dbReference>
<dbReference type="SUPFAM" id="SSF53448">
    <property type="entry name" value="Nucleotide-diphospho-sugar transferases"/>
    <property type="match status" value="1"/>
</dbReference>
<dbReference type="CDD" id="cd04182">
    <property type="entry name" value="GT_2_like_f"/>
    <property type="match status" value="1"/>
</dbReference>
<feature type="domain" description="MobA-like NTP transferase" evidence="1">
    <location>
        <begin position="6"/>
        <end position="160"/>
    </location>
</feature>
<dbReference type="InterPro" id="IPR025877">
    <property type="entry name" value="MobA-like_NTP_Trfase"/>
</dbReference>
<dbReference type="OrthoDB" id="285216at2"/>
<dbReference type="Gene3D" id="3.90.550.10">
    <property type="entry name" value="Spore Coat Polysaccharide Biosynthesis Protein SpsA, Chain A"/>
    <property type="match status" value="1"/>
</dbReference>
<protein>
    <recommendedName>
        <fullName evidence="1">MobA-like NTP transferase domain-containing protein</fullName>
    </recommendedName>
</protein>
<sequence>MQEISAVIMASGQSSRMGKNKLFLRYQGKTFLERVIELTLRAGFSECILVITPEDAGKCHFSKEVNVVFNHESHLGQSNSVRLGTKKASGSLGFLYLTVDQPLLTVEVLEKIAAHAAGDKIVFPTVDGEPESPVFFGRNFYQELIHVSGKGGGREVRDNHPEAWVPVAVHETCLKDIDSPEDYAKLLKEE</sequence>
<evidence type="ECO:0000313" key="2">
    <source>
        <dbReference type="EMBL" id="RSU09374.1"/>
    </source>
</evidence>
<keyword evidence="3" id="KW-1185">Reference proteome</keyword>
<dbReference type="AlphaFoldDB" id="A0A430AN70"/>
<evidence type="ECO:0000313" key="3">
    <source>
        <dbReference type="Proteomes" id="UP000287605"/>
    </source>
</evidence>
<dbReference type="GO" id="GO:0016779">
    <property type="term" value="F:nucleotidyltransferase activity"/>
    <property type="evidence" value="ECO:0007669"/>
    <property type="project" value="UniProtKB-ARBA"/>
</dbReference>
<name>A0A430AN70_9ENTE</name>
<dbReference type="Proteomes" id="UP000287605">
    <property type="component" value="Unassembled WGS sequence"/>
</dbReference>